<feature type="region of interest" description="Disordered" evidence="7">
    <location>
        <begin position="389"/>
        <end position="437"/>
    </location>
</feature>
<reference evidence="9 10" key="1">
    <citation type="submission" date="2019-04" db="EMBL/GenBank/DDBJ databases">
        <title>An improved genome assembly and genetic linkage map for asparagus bean, Vigna unguiculata ssp. sesquipedialis.</title>
        <authorList>
            <person name="Xia Q."/>
            <person name="Zhang R."/>
            <person name="Dong Y."/>
        </authorList>
    </citation>
    <scope>NUCLEOTIDE SEQUENCE [LARGE SCALE GENOMIC DNA]</scope>
    <source>
        <tissue evidence="9">Leaf</tissue>
    </source>
</reference>
<dbReference type="InterPro" id="IPR003035">
    <property type="entry name" value="RWP-RK_dom"/>
</dbReference>
<dbReference type="InterPro" id="IPR044607">
    <property type="entry name" value="RKD-like"/>
</dbReference>
<comment type="function">
    <text evidence="1">Putative transcription factor.</text>
</comment>
<evidence type="ECO:0000256" key="6">
    <source>
        <dbReference type="ARBA" id="ARBA00023242"/>
    </source>
</evidence>
<keyword evidence="4" id="KW-0238">DNA-binding</keyword>
<evidence type="ECO:0000256" key="5">
    <source>
        <dbReference type="ARBA" id="ARBA00023163"/>
    </source>
</evidence>
<evidence type="ECO:0000256" key="7">
    <source>
        <dbReference type="SAM" id="MobiDB-lite"/>
    </source>
</evidence>
<keyword evidence="5" id="KW-0804">Transcription</keyword>
<dbReference type="Pfam" id="PF02042">
    <property type="entry name" value="RWP-RK"/>
    <property type="match status" value="1"/>
</dbReference>
<dbReference type="EMBL" id="CP039355">
    <property type="protein sequence ID" value="QCE16367.1"/>
    <property type="molecule type" value="Genomic_DNA"/>
</dbReference>
<evidence type="ECO:0000256" key="3">
    <source>
        <dbReference type="ARBA" id="ARBA00023054"/>
    </source>
</evidence>
<feature type="compositionally biased region" description="Acidic residues" evidence="7">
    <location>
        <begin position="389"/>
        <end position="416"/>
    </location>
</feature>
<evidence type="ECO:0000256" key="1">
    <source>
        <dbReference type="ARBA" id="ARBA00004049"/>
    </source>
</evidence>
<evidence type="ECO:0000256" key="4">
    <source>
        <dbReference type="ARBA" id="ARBA00023125"/>
    </source>
</evidence>
<organism evidence="9 10">
    <name type="scientific">Vigna unguiculata</name>
    <name type="common">Cowpea</name>
    <dbReference type="NCBI Taxonomy" id="3917"/>
    <lineage>
        <taxon>Eukaryota</taxon>
        <taxon>Viridiplantae</taxon>
        <taxon>Streptophyta</taxon>
        <taxon>Embryophyta</taxon>
        <taxon>Tracheophyta</taxon>
        <taxon>Spermatophyta</taxon>
        <taxon>Magnoliopsida</taxon>
        <taxon>eudicotyledons</taxon>
        <taxon>Gunneridae</taxon>
        <taxon>Pentapetalae</taxon>
        <taxon>rosids</taxon>
        <taxon>fabids</taxon>
        <taxon>Fabales</taxon>
        <taxon>Fabaceae</taxon>
        <taxon>Papilionoideae</taxon>
        <taxon>50 kb inversion clade</taxon>
        <taxon>NPAAA clade</taxon>
        <taxon>indigoferoid/millettioid clade</taxon>
        <taxon>Phaseoleae</taxon>
        <taxon>Vigna</taxon>
    </lineage>
</organism>
<keyword evidence="3" id="KW-0175">Coiled coil</keyword>
<dbReference type="AlphaFoldDB" id="A0A4D6NWT2"/>
<dbReference type="PANTHER" id="PTHR46373">
    <property type="entry name" value="PROTEIN RKD4"/>
    <property type="match status" value="1"/>
</dbReference>
<name>A0A4D6NWT2_VIGUN</name>
<dbReference type="GO" id="GO:0003677">
    <property type="term" value="F:DNA binding"/>
    <property type="evidence" value="ECO:0007669"/>
    <property type="project" value="UniProtKB-KW"/>
</dbReference>
<evidence type="ECO:0000313" key="9">
    <source>
        <dbReference type="EMBL" id="QCE16367.1"/>
    </source>
</evidence>
<gene>
    <name evidence="9" type="ORF">DEO72_LG11g3381</name>
</gene>
<protein>
    <recommendedName>
        <fullName evidence="8">RWP-RK domain-containing protein</fullName>
    </recommendedName>
</protein>
<proteinExistence type="predicted"/>
<dbReference type="PANTHER" id="PTHR46373:SF5">
    <property type="entry name" value="RWP-RK DOMAIN PROTEIN"/>
    <property type="match status" value="1"/>
</dbReference>
<evidence type="ECO:0000313" key="10">
    <source>
        <dbReference type="Proteomes" id="UP000501690"/>
    </source>
</evidence>
<dbReference type="PROSITE" id="PS51519">
    <property type="entry name" value="RWP_RK"/>
    <property type="match status" value="1"/>
</dbReference>
<evidence type="ECO:0000259" key="8">
    <source>
        <dbReference type="PROSITE" id="PS51519"/>
    </source>
</evidence>
<feature type="domain" description="RWP-RK" evidence="8">
    <location>
        <begin position="427"/>
        <end position="508"/>
    </location>
</feature>
<dbReference type="GO" id="GO:0003700">
    <property type="term" value="F:DNA-binding transcription factor activity"/>
    <property type="evidence" value="ECO:0007669"/>
    <property type="project" value="InterPro"/>
</dbReference>
<accession>A0A4D6NWT2</accession>
<sequence length="540" mass="61200">MDNNYNNSSDSFLSPLIGNYIEPDPALVYTFNDQPNVLPHQRNTQQDDPFVDEQDHVSFTGLTIQDVSTHSDNDLTIGGVPNLEKGSWSTRKRKFCYMDSMIEDLHPLHGENTFSNGENMSADVNLNELQFWPSGPFDIDIDASFDPFLHSLIDRDISIFDLSNDELIASSSQQNALPQQQNALSKQQNVLPQNQNFDPFGLEQIHVPILNPTFQDQSLHVNYNFSTGGEVPNIEMEGPSRRKIKQPITEHSLLKHGILNEENVVALDHWPPSTKSLSCSCCQILRQIIHTDGFKFEKLEIHGSLGVIGHAIFHVQDMTPGGETPREVYQMIKQVLTSHFSRKSIEQIRSFLIAYCKEQTRLGLVTLDDPLSAYYDTICTGLDWAEHNDGDDDLSPQLESDSEPEPEPESVPEPDNGEASSTKPKPKRNMAVQRKRVPKMTMNDLSPFFHLTIRDAADKLDVSDSVVKKISRLGNLKRWPQRKLQSLAKDVRVLRKALDSPYEGTRQRVRQEIQRLQREMVVICGGVIPTGIEMIQFEEQ</sequence>
<evidence type="ECO:0000256" key="2">
    <source>
        <dbReference type="ARBA" id="ARBA00023015"/>
    </source>
</evidence>
<feature type="compositionally biased region" description="Basic residues" evidence="7">
    <location>
        <begin position="424"/>
        <end position="437"/>
    </location>
</feature>
<keyword evidence="2" id="KW-0805">Transcription regulation</keyword>
<dbReference type="Proteomes" id="UP000501690">
    <property type="component" value="Linkage Group LG11"/>
</dbReference>
<keyword evidence="10" id="KW-1185">Reference proteome</keyword>
<keyword evidence="6" id="KW-0539">Nucleus</keyword>